<dbReference type="EMBL" id="JAQQAL010000037">
    <property type="protein sequence ID" value="MDC7227996.1"/>
    <property type="molecule type" value="Genomic_DNA"/>
</dbReference>
<dbReference type="InterPro" id="IPR017853">
    <property type="entry name" value="GH"/>
</dbReference>
<protein>
    <submittedName>
        <fullName evidence="3">Alpha-amylase family glycosyl hydrolase</fullName>
    </submittedName>
</protein>
<proteinExistence type="predicted"/>
<evidence type="ECO:0000313" key="3">
    <source>
        <dbReference type="EMBL" id="MDC7227996.1"/>
    </source>
</evidence>
<gene>
    <name evidence="3" type="ORF">PQJ61_14630</name>
</gene>
<sequence length="504" mass="58025">MSVMLNAYPDSCGGKLSCLVKMLQREEFRDAFSQLYILPSLFQSDLDRGFSVISYDINEDLADADALVALQNLNLELLLDFVLNHLSVQSPQFQDLLKNGDESEFKDFFIDWNEFWKGKGKLSSEGYIIPEEQYLSKLFMRKPGLPILKIPFPDGTARFYWNTFYQRVTETSDGVEFLGQMDLNGNSAKVWEFYDETFRKMEAYGAKIVRLDAFAYLHKEAGLSNFFNEPGTWDYLMRLKDLADKHGLTLLPEIHSKYEDLIHREISKRGFPIYDFFFPGLVFYTIETRQTAKLLEWIDEIIENNYRTINMLGCHDGIPVLDVKGLLDENQIEDLMTVIQNRGGRIKDLYGPDGKKIAYYQINSTFFSAFGEDENKLLLARAVQMFMPGTPLVWYLDLFAGTNDYEAADSIGHKDINRTNLTEADIDKRLELPVVRNQLKLLRFRNTSTAFSDTAELSVEADNEILTMCWNNSGTEARLTADLNACNFKIEHKEPAGEWIELLI</sequence>
<dbReference type="SUPFAM" id="SSF51445">
    <property type="entry name" value="(Trans)glycosidases"/>
    <property type="match status" value="1"/>
</dbReference>
<dbReference type="Gene3D" id="3.20.20.80">
    <property type="entry name" value="Glycosidases"/>
    <property type="match status" value="1"/>
</dbReference>
<evidence type="ECO:0000313" key="4">
    <source>
        <dbReference type="Proteomes" id="UP001221217"/>
    </source>
</evidence>
<organism evidence="3 4">
    <name type="scientific">Candidatus Thalassospirochaeta sargassi</name>
    <dbReference type="NCBI Taxonomy" id="3119039"/>
    <lineage>
        <taxon>Bacteria</taxon>
        <taxon>Pseudomonadati</taxon>
        <taxon>Spirochaetota</taxon>
        <taxon>Spirochaetia</taxon>
        <taxon>Spirochaetales</taxon>
        <taxon>Spirochaetaceae</taxon>
        <taxon>Candidatus Thalassospirochaeta</taxon>
    </lineage>
</organism>
<evidence type="ECO:0000256" key="2">
    <source>
        <dbReference type="ARBA" id="ARBA00022679"/>
    </source>
</evidence>
<dbReference type="InterPro" id="IPR045857">
    <property type="entry name" value="O16G_dom_2"/>
</dbReference>
<dbReference type="PANTHER" id="PTHR38784:SF1">
    <property type="entry name" value="SUCROSE PHOSPHORYLASE"/>
    <property type="match status" value="1"/>
</dbReference>
<keyword evidence="1" id="KW-0328">Glycosyltransferase</keyword>
<accession>A0AAJ1IJ60</accession>
<dbReference type="AlphaFoldDB" id="A0AAJ1IJ60"/>
<evidence type="ECO:0000256" key="1">
    <source>
        <dbReference type="ARBA" id="ARBA00022676"/>
    </source>
</evidence>
<dbReference type="PANTHER" id="PTHR38784">
    <property type="entry name" value="SUCROSE PHOSPHORYLASE"/>
    <property type="match status" value="1"/>
</dbReference>
<name>A0AAJ1IJ60_9SPIO</name>
<dbReference type="GO" id="GO:0016787">
    <property type="term" value="F:hydrolase activity"/>
    <property type="evidence" value="ECO:0007669"/>
    <property type="project" value="UniProtKB-KW"/>
</dbReference>
<comment type="caution">
    <text evidence="3">The sequence shown here is derived from an EMBL/GenBank/DDBJ whole genome shotgun (WGS) entry which is preliminary data.</text>
</comment>
<keyword evidence="2" id="KW-0808">Transferase</keyword>
<dbReference type="Gene3D" id="3.90.400.10">
    <property type="entry name" value="Oligo-1,6-glucosidase, Domain 2"/>
    <property type="match status" value="1"/>
</dbReference>
<dbReference type="Proteomes" id="UP001221217">
    <property type="component" value="Unassembled WGS sequence"/>
</dbReference>
<keyword evidence="3" id="KW-0378">Hydrolase</keyword>
<reference evidence="3 4" key="1">
    <citation type="submission" date="2022-12" db="EMBL/GenBank/DDBJ databases">
        <title>Metagenome assembled genome from gulf of manar.</title>
        <authorList>
            <person name="Kohli P."/>
            <person name="Pk S."/>
            <person name="Venkata Ramana C."/>
            <person name="Sasikala C."/>
        </authorList>
    </citation>
    <scope>NUCLEOTIDE SEQUENCE [LARGE SCALE GENOMIC DNA]</scope>
    <source>
        <strain evidence="3">JB008</strain>
    </source>
</reference>
<dbReference type="GO" id="GO:0016757">
    <property type="term" value="F:glycosyltransferase activity"/>
    <property type="evidence" value="ECO:0007669"/>
    <property type="project" value="UniProtKB-KW"/>
</dbReference>